<protein>
    <submittedName>
        <fullName evidence="1">Uncharacterized protein</fullName>
    </submittedName>
</protein>
<dbReference type="RefSeq" id="WP_046892858.1">
    <property type="nucleotide sequence ID" value="NZ_BRRE01000009.1"/>
</dbReference>
<evidence type="ECO:0000313" key="2">
    <source>
        <dbReference type="Proteomes" id="UP001076655"/>
    </source>
</evidence>
<proteinExistence type="predicted"/>
<evidence type="ECO:0000313" key="1">
    <source>
        <dbReference type="EMBL" id="MCY0791222.1"/>
    </source>
</evidence>
<gene>
    <name evidence="1" type="ORF">N0392_16185</name>
</gene>
<name>A0A9Q4CS79_MORMO</name>
<reference evidence="1" key="1">
    <citation type="submission" date="2022-08" db="EMBL/GenBank/DDBJ databases">
        <authorList>
            <person name="Dale J.L."/>
        </authorList>
    </citation>
    <scope>NUCLEOTIDE SEQUENCE</scope>
    <source>
        <strain evidence="1">2022EL-00758</strain>
    </source>
</reference>
<organism evidence="1 2">
    <name type="scientific">Morganella morganii</name>
    <name type="common">Proteus morganii</name>
    <dbReference type="NCBI Taxonomy" id="582"/>
    <lineage>
        <taxon>Bacteria</taxon>
        <taxon>Pseudomonadati</taxon>
        <taxon>Pseudomonadota</taxon>
        <taxon>Gammaproteobacteria</taxon>
        <taxon>Enterobacterales</taxon>
        <taxon>Morganellaceae</taxon>
        <taxon>Morganella</taxon>
    </lineage>
</organism>
<dbReference type="AlphaFoldDB" id="A0A9Q4CS79"/>
<dbReference type="OrthoDB" id="6504658at2"/>
<accession>A0A9Q4CS79</accession>
<dbReference type="Proteomes" id="UP001076655">
    <property type="component" value="Unassembled WGS sequence"/>
</dbReference>
<comment type="caution">
    <text evidence="1">The sequence shown here is derived from an EMBL/GenBank/DDBJ whole genome shotgun (WGS) entry which is preliminary data.</text>
</comment>
<sequence length="152" mass="16736">MTHLTLQITATETRIFSAEADVRLPLGDSVIDGFVFQHSPVTAYEAEVAIEHIENRIIPARAALPAGELILHCPDLRLNYLLAGDKTDFLSTEEIERGFNEIVNVISGSPVSSISLPSDKQFTAFLLIIREITHHWGLTGLIPETTGKNDVM</sequence>
<dbReference type="EMBL" id="JAPNMI010000009">
    <property type="protein sequence ID" value="MCY0791222.1"/>
    <property type="molecule type" value="Genomic_DNA"/>
</dbReference>